<feature type="region of interest" description="Disordered" evidence="1">
    <location>
        <begin position="877"/>
        <end position="898"/>
    </location>
</feature>
<dbReference type="OrthoDB" id="2730619at2759"/>
<proteinExistence type="predicted"/>
<gene>
    <name evidence="3" type="ORF">K469DRAFT_753180</name>
</gene>
<dbReference type="Pfam" id="PF18951">
    <property type="entry name" value="DUF5695"/>
    <property type="match status" value="1"/>
</dbReference>
<sequence length="898" mass="98808">MALLRLGLILFCLPTLIYAQDDTLGIKNGYTAFSTANFDIKLVKDSQTLASLKPSGGSFDFSPYDYLSRRARDGQYHLGDLTFRYRTSSTANWINGDTAAKRAPVSTVTDQSALTASILMPTLQTNTRDLNITRKWTNLNGDLGLTFTLTNQATGSLEIGSLGFPIEFNSIFTDRTAEQGQAVCSLHDPYIGLDAGFVRVVPISGNGPALVVTPIGSTPFEGWRNLAEVGYQGTYYGSQTFEGFYEWQTLTKAYAEIEWKNVQPWNPATSKTLKPGESLTVGLRFSLAKEGASGIENAIKKTGTPVAVGVPGYVVPRDLTARLYLFPNSTVTGITASPAALTVTEEKTNVYTIKASSNAWGRVRLTISYQDGKSQTVHYYVTKPASDVLDDAGNFALTKQWYTNTSDPFGRAPSVLSWDRETNNFVEQDSRVWIAGLSDEGGAGSFLVATMKQFARPNAKQVNLLESFINNTMFGDIQNADYSVRKSVFYYQPSAVPGYRYDSRIDWTSWTSWNKASAYDTSRAYDYIHLIAAYWSIYRVGRSYPSLLTTHTWDWYLTQASKTAARLFQRDSRGNPITGYALVGLMEETVLGELLKDLYRENLQTEAARLESDMSQRAKLWDSQAVPFGSEMAWDSTGQEGVYYWTKYFNLTRTQSKTIGTIFGLMPTVPHWGWNGNARRYWDNIYGGKLRRIERQIHHYGSALNSLPLLSEFRSSSSKSTYMLRLGHGGSTAPLTNIDQEGFGSASFHSWPDTLKWDAYSGDYGPGFVGMMLGNGAYLTEDKELGGTLAFGADIVSGGQGSSVSFVPKDAVKRRVYIGRGNLFVEIDAGYISRVDWDAGSRQAVLTISQLPGLKAESVIVWVEGNYKVVSPTGATNARGGSKATMGADGASVTVGPT</sequence>
<organism evidence="3 4">
    <name type="scientific">Zopfia rhizophila CBS 207.26</name>
    <dbReference type="NCBI Taxonomy" id="1314779"/>
    <lineage>
        <taxon>Eukaryota</taxon>
        <taxon>Fungi</taxon>
        <taxon>Dikarya</taxon>
        <taxon>Ascomycota</taxon>
        <taxon>Pezizomycotina</taxon>
        <taxon>Dothideomycetes</taxon>
        <taxon>Dothideomycetes incertae sedis</taxon>
        <taxon>Zopfiaceae</taxon>
        <taxon>Zopfia</taxon>
    </lineage>
</organism>
<keyword evidence="4" id="KW-1185">Reference proteome</keyword>
<feature type="signal peptide" evidence="2">
    <location>
        <begin position="1"/>
        <end position="19"/>
    </location>
</feature>
<evidence type="ECO:0000313" key="4">
    <source>
        <dbReference type="Proteomes" id="UP000800200"/>
    </source>
</evidence>
<feature type="chain" id="PRO_5025432741" description="Glycoside hydrolase family 43 protein" evidence="2">
    <location>
        <begin position="20"/>
        <end position="898"/>
    </location>
</feature>
<dbReference type="InterPro" id="IPR043750">
    <property type="entry name" value="DUF5695"/>
</dbReference>
<reference evidence="3" key="1">
    <citation type="journal article" date="2020" name="Stud. Mycol.">
        <title>101 Dothideomycetes genomes: a test case for predicting lifestyles and emergence of pathogens.</title>
        <authorList>
            <person name="Haridas S."/>
            <person name="Albert R."/>
            <person name="Binder M."/>
            <person name="Bloem J."/>
            <person name="Labutti K."/>
            <person name="Salamov A."/>
            <person name="Andreopoulos B."/>
            <person name="Baker S."/>
            <person name="Barry K."/>
            <person name="Bills G."/>
            <person name="Bluhm B."/>
            <person name="Cannon C."/>
            <person name="Castanera R."/>
            <person name="Culley D."/>
            <person name="Daum C."/>
            <person name="Ezra D."/>
            <person name="Gonzalez J."/>
            <person name="Henrissat B."/>
            <person name="Kuo A."/>
            <person name="Liang C."/>
            <person name="Lipzen A."/>
            <person name="Lutzoni F."/>
            <person name="Magnuson J."/>
            <person name="Mondo S."/>
            <person name="Nolan M."/>
            <person name="Ohm R."/>
            <person name="Pangilinan J."/>
            <person name="Park H.-J."/>
            <person name="Ramirez L."/>
            <person name="Alfaro M."/>
            <person name="Sun H."/>
            <person name="Tritt A."/>
            <person name="Yoshinaga Y."/>
            <person name="Zwiers L.-H."/>
            <person name="Turgeon B."/>
            <person name="Goodwin S."/>
            <person name="Spatafora J."/>
            <person name="Crous P."/>
            <person name="Grigoriev I."/>
        </authorList>
    </citation>
    <scope>NUCLEOTIDE SEQUENCE</scope>
    <source>
        <strain evidence="3">CBS 207.26</strain>
    </source>
</reference>
<evidence type="ECO:0000313" key="3">
    <source>
        <dbReference type="EMBL" id="KAF2180841.1"/>
    </source>
</evidence>
<evidence type="ECO:0008006" key="5">
    <source>
        <dbReference type="Google" id="ProtNLM"/>
    </source>
</evidence>
<keyword evidence="2" id="KW-0732">Signal</keyword>
<dbReference type="EMBL" id="ML994656">
    <property type="protein sequence ID" value="KAF2180841.1"/>
    <property type="molecule type" value="Genomic_DNA"/>
</dbReference>
<evidence type="ECO:0000256" key="2">
    <source>
        <dbReference type="SAM" id="SignalP"/>
    </source>
</evidence>
<protein>
    <recommendedName>
        <fullName evidence="5">Glycoside hydrolase family 43 protein</fullName>
    </recommendedName>
</protein>
<evidence type="ECO:0000256" key="1">
    <source>
        <dbReference type="SAM" id="MobiDB-lite"/>
    </source>
</evidence>
<name>A0A6A6DMX2_9PEZI</name>
<dbReference type="AlphaFoldDB" id="A0A6A6DMX2"/>
<dbReference type="Proteomes" id="UP000800200">
    <property type="component" value="Unassembled WGS sequence"/>
</dbReference>
<accession>A0A6A6DMX2</accession>